<evidence type="ECO:0000313" key="2">
    <source>
        <dbReference type="EMBL" id="OWJ99841.1"/>
    </source>
</evidence>
<comment type="caution">
    <text evidence="2">The sequence shown here is derived from an EMBL/GenBank/DDBJ whole genome shotgun (WGS) entry which is preliminary data.</text>
</comment>
<organism evidence="2 3">
    <name type="scientific">Cervus elaphus hippelaphus</name>
    <name type="common">European red deer</name>
    <dbReference type="NCBI Taxonomy" id="46360"/>
    <lineage>
        <taxon>Eukaryota</taxon>
        <taxon>Metazoa</taxon>
        <taxon>Chordata</taxon>
        <taxon>Craniata</taxon>
        <taxon>Vertebrata</taxon>
        <taxon>Euteleostomi</taxon>
        <taxon>Mammalia</taxon>
        <taxon>Eutheria</taxon>
        <taxon>Laurasiatheria</taxon>
        <taxon>Artiodactyla</taxon>
        <taxon>Ruminantia</taxon>
        <taxon>Pecora</taxon>
        <taxon>Cervidae</taxon>
        <taxon>Cervinae</taxon>
        <taxon>Cervus</taxon>
    </lineage>
</organism>
<evidence type="ECO:0000313" key="3">
    <source>
        <dbReference type="Proteomes" id="UP000242450"/>
    </source>
</evidence>
<dbReference type="EMBL" id="MKHE01000033">
    <property type="protein sequence ID" value="OWJ99841.1"/>
    <property type="molecule type" value="Genomic_DNA"/>
</dbReference>
<gene>
    <name evidence="2" type="ORF">Celaphus_00015630</name>
</gene>
<name>A0A212C1S2_CEREH</name>
<reference evidence="2 3" key="1">
    <citation type="journal article" date="2018" name="Mol. Genet. Genomics">
        <title>The red deer Cervus elaphus genome CerEla1.0: sequencing, annotating, genes, and chromosomes.</title>
        <authorList>
            <person name="Bana N.A."/>
            <person name="Nyiri A."/>
            <person name="Nagy J."/>
            <person name="Frank K."/>
            <person name="Nagy T."/>
            <person name="Steger V."/>
            <person name="Schiller M."/>
            <person name="Lakatos P."/>
            <person name="Sugar L."/>
            <person name="Horn P."/>
            <person name="Barta E."/>
            <person name="Orosz L."/>
        </authorList>
    </citation>
    <scope>NUCLEOTIDE SEQUENCE [LARGE SCALE GENOMIC DNA]</scope>
    <source>
        <strain evidence="2">Hungarian</strain>
    </source>
</reference>
<keyword evidence="3" id="KW-1185">Reference proteome</keyword>
<protein>
    <submittedName>
        <fullName evidence="2">Uncharacterized protein</fullName>
    </submittedName>
</protein>
<dbReference type="Proteomes" id="UP000242450">
    <property type="component" value="Chromosome 33"/>
</dbReference>
<evidence type="ECO:0000256" key="1">
    <source>
        <dbReference type="SAM" id="MobiDB-lite"/>
    </source>
</evidence>
<sequence length="103" mass="11091">MDVNTGEEQKVEKTGGDPQASGWTPADVSRAPEGNQLLSALVCLSAKLDVITAHVTPLSHQQKCHHLPDAPAQPEARTRPGLKMSPELKIRPGLGIQKKHQCL</sequence>
<feature type="region of interest" description="Disordered" evidence="1">
    <location>
        <begin position="1"/>
        <end position="30"/>
    </location>
</feature>
<dbReference type="AlphaFoldDB" id="A0A212C1S2"/>
<feature type="region of interest" description="Disordered" evidence="1">
    <location>
        <begin position="59"/>
        <end position="103"/>
    </location>
</feature>
<accession>A0A212C1S2</accession>
<proteinExistence type="predicted"/>